<dbReference type="FunFam" id="3.30.160.60:FF:000125">
    <property type="entry name" value="Putative zinc finger protein 143"/>
    <property type="match status" value="1"/>
</dbReference>
<dbReference type="FunFam" id="3.30.160.60:FF:000397">
    <property type="entry name" value="Metal regulatory transcription factor 1"/>
    <property type="match status" value="1"/>
</dbReference>
<dbReference type="PANTHER" id="PTHR46179:SF25">
    <property type="entry name" value="METAL RESPONSE ELEMENT-BINDING TRANSCRIPTION FACTOR-1, ISOFORM C"/>
    <property type="match status" value="1"/>
</dbReference>
<dbReference type="PANTHER" id="PTHR46179">
    <property type="entry name" value="ZINC FINGER PROTEIN"/>
    <property type="match status" value="1"/>
</dbReference>
<name>A0AA88XSY0_PINIB</name>
<reference evidence="8" key="1">
    <citation type="submission" date="2019-08" db="EMBL/GenBank/DDBJ databases">
        <title>The improved chromosome-level genome for the pearl oyster Pinctada fucata martensii using PacBio sequencing and Hi-C.</title>
        <authorList>
            <person name="Zheng Z."/>
        </authorList>
    </citation>
    <scope>NUCLEOTIDE SEQUENCE</scope>
    <source>
        <strain evidence="8">ZZ-2019</strain>
        <tissue evidence="8">Adductor muscle</tissue>
    </source>
</reference>
<dbReference type="Proteomes" id="UP001186944">
    <property type="component" value="Unassembled WGS sequence"/>
</dbReference>
<feature type="compositionally biased region" description="Basic and acidic residues" evidence="6">
    <location>
        <begin position="280"/>
        <end position="294"/>
    </location>
</feature>
<evidence type="ECO:0000256" key="3">
    <source>
        <dbReference type="ARBA" id="ARBA00022771"/>
    </source>
</evidence>
<feature type="region of interest" description="Disordered" evidence="6">
    <location>
        <begin position="29"/>
        <end position="57"/>
    </location>
</feature>
<dbReference type="AlphaFoldDB" id="A0AA88XSY0"/>
<feature type="domain" description="C2H2-type" evidence="7">
    <location>
        <begin position="225"/>
        <end position="254"/>
    </location>
</feature>
<dbReference type="SMART" id="SM00355">
    <property type="entry name" value="ZnF_C2H2"/>
    <property type="match status" value="6"/>
</dbReference>
<dbReference type="SUPFAM" id="SSF57667">
    <property type="entry name" value="beta-beta-alpha zinc fingers"/>
    <property type="match status" value="4"/>
</dbReference>
<dbReference type="GO" id="GO:0008270">
    <property type="term" value="F:zinc ion binding"/>
    <property type="evidence" value="ECO:0007669"/>
    <property type="project" value="UniProtKB-KW"/>
</dbReference>
<evidence type="ECO:0000256" key="1">
    <source>
        <dbReference type="ARBA" id="ARBA00022723"/>
    </source>
</evidence>
<evidence type="ECO:0000256" key="4">
    <source>
        <dbReference type="ARBA" id="ARBA00022833"/>
    </source>
</evidence>
<organism evidence="8 9">
    <name type="scientific">Pinctada imbricata</name>
    <name type="common">Atlantic pearl-oyster</name>
    <name type="synonym">Pinctada martensii</name>
    <dbReference type="NCBI Taxonomy" id="66713"/>
    <lineage>
        <taxon>Eukaryota</taxon>
        <taxon>Metazoa</taxon>
        <taxon>Spiralia</taxon>
        <taxon>Lophotrochozoa</taxon>
        <taxon>Mollusca</taxon>
        <taxon>Bivalvia</taxon>
        <taxon>Autobranchia</taxon>
        <taxon>Pteriomorphia</taxon>
        <taxon>Pterioida</taxon>
        <taxon>Pterioidea</taxon>
        <taxon>Pteriidae</taxon>
        <taxon>Pinctada</taxon>
    </lineage>
</organism>
<dbReference type="FunFam" id="3.30.160.60:FF:000349">
    <property type="entry name" value="metal regulatory transcription factor 1"/>
    <property type="match status" value="1"/>
</dbReference>
<dbReference type="PROSITE" id="PS00028">
    <property type="entry name" value="ZINC_FINGER_C2H2_1"/>
    <property type="match status" value="6"/>
</dbReference>
<dbReference type="Gene3D" id="3.30.160.60">
    <property type="entry name" value="Classic Zinc Finger"/>
    <property type="match status" value="6"/>
</dbReference>
<dbReference type="GO" id="GO:0006357">
    <property type="term" value="P:regulation of transcription by RNA polymerase II"/>
    <property type="evidence" value="ECO:0007669"/>
    <property type="project" value="TreeGrafter"/>
</dbReference>
<feature type="region of interest" description="Disordered" evidence="6">
    <location>
        <begin position="273"/>
        <end position="294"/>
    </location>
</feature>
<protein>
    <recommendedName>
        <fullName evidence="7">C2H2-type domain-containing protein</fullName>
    </recommendedName>
</protein>
<evidence type="ECO:0000256" key="2">
    <source>
        <dbReference type="ARBA" id="ARBA00022737"/>
    </source>
</evidence>
<proteinExistence type="predicted"/>
<keyword evidence="3 5" id="KW-0863">Zinc-finger</keyword>
<dbReference type="FunFam" id="3.30.160.60:FF:000072">
    <property type="entry name" value="zinc finger protein 143 isoform X1"/>
    <property type="match status" value="2"/>
</dbReference>
<dbReference type="EMBL" id="VSWD01000010">
    <property type="protein sequence ID" value="KAK3091158.1"/>
    <property type="molecule type" value="Genomic_DNA"/>
</dbReference>
<evidence type="ECO:0000256" key="6">
    <source>
        <dbReference type="SAM" id="MobiDB-lite"/>
    </source>
</evidence>
<keyword evidence="9" id="KW-1185">Reference proteome</keyword>
<evidence type="ECO:0000259" key="7">
    <source>
        <dbReference type="PROSITE" id="PS50157"/>
    </source>
</evidence>
<dbReference type="InterPro" id="IPR036236">
    <property type="entry name" value="Znf_C2H2_sf"/>
</dbReference>
<sequence>MNSTLELDEDLNDYDKDCCLLDSTSLKMNSEESQHKKMTSNKDETGVFARDNDSNSGGYIQHTISDDQIMMQITPGTDLMPENPSHAYITVESENPKTQEKDIKRFKCDYTGCTRTYSTAGNLKTHMKTHRGEYTFVCNQPNCGKMFLTSYSLKIHVRVHTKEKPYECYMQGCRKSYNTLYRLRAHQRLHTGETFNCEEDGCNKYFTTQSDLRKHTRTHTGEKPYLCDTDGCGKAFAASHHLKTHIRTHTGEKPYACKEDGCTRAFTSPNSLKSHKTKHGKTDSNGDTCTTKESRTWESKDEMYDFSNLEDYIAEDSTNCTGEMSEAEQLLNKICASNLYSNENPSHAQGYEPRTEIPQSFITDLTDTENCALCVHPGSEGTENILSITPQGPRTDSAVPQIVMDGNQLQNNLLEMPVVNAQSVVMDSLSHAPTVTLPIVQDIQSMQNMVPNLSTTHDSQPVTIPITNTMPRGDDSIQTVTALPILQTPANIKDSLEGNVTVQHYLITKVVANTAGGKQVKSEILELTPGLPTVSSNLATQDESGSDLNFAMAPDSSPLPNGQGIVLCGNDVAGSCTSLEALQPSLTNAELPIPPTICNIPPIDNSLQAFNIPTNPASEALQQKLDSGNKFDLPITDEENSLLAELEENLISKSQSTNQSAEGEENVQTCAKCHTNYTPDESTTKVGPKIVELTLRTEHIPILIAANPDKPITILPSPEMDGKYSRIKITTEGGLIELPYGNNGEPVLPIPNDATGNTAGKQTTILNTLASSTNLLAVSSS</sequence>
<feature type="domain" description="C2H2-type" evidence="7">
    <location>
        <begin position="106"/>
        <end position="135"/>
    </location>
</feature>
<feature type="compositionally biased region" description="Basic and acidic residues" evidence="6">
    <location>
        <begin position="29"/>
        <end position="53"/>
    </location>
</feature>
<feature type="domain" description="C2H2-type" evidence="7">
    <location>
        <begin position="166"/>
        <end position="195"/>
    </location>
</feature>
<evidence type="ECO:0000313" key="8">
    <source>
        <dbReference type="EMBL" id="KAK3091158.1"/>
    </source>
</evidence>
<keyword evidence="2" id="KW-0677">Repeat</keyword>
<dbReference type="PROSITE" id="PS50157">
    <property type="entry name" value="ZINC_FINGER_C2H2_2"/>
    <property type="match status" value="6"/>
</dbReference>
<comment type="caution">
    <text evidence="8">The sequence shown here is derived from an EMBL/GenBank/DDBJ whole genome shotgun (WGS) entry which is preliminary data.</text>
</comment>
<feature type="domain" description="C2H2-type" evidence="7">
    <location>
        <begin position="255"/>
        <end position="284"/>
    </location>
</feature>
<feature type="domain" description="C2H2-type" evidence="7">
    <location>
        <begin position="195"/>
        <end position="224"/>
    </location>
</feature>
<evidence type="ECO:0000256" key="5">
    <source>
        <dbReference type="PROSITE-ProRule" id="PRU00042"/>
    </source>
</evidence>
<dbReference type="InterPro" id="IPR051061">
    <property type="entry name" value="Zinc_finger_trans_reg"/>
</dbReference>
<keyword evidence="4" id="KW-0862">Zinc</keyword>
<keyword evidence="1" id="KW-0479">Metal-binding</keyword>
<dbReference type="InterPro" id="IPR013087">
    <property type="entry name" value="Znf_C2H2_type"/>
</dbReference>
<dbReference type="GO" id="GO:0005634">
    <property type="term" value="C:nucleus"/>
    <property type="evidence" value="ECO:0007669"/>
    <property type="project" value="TreeGrafter"/>
</dbReference>
<dbReference type="Pfam" id="PF00096">
    <property type="entry name" value="zf-C2H2"/>
    <property type="match status" value="4"/>
</dbReference>
<feature type="domain" description="C2H2-type" evidence="7">
    <location>
        <begin position="136"/>
        <end position="165"/>
    </location>
</feature>
<evidence type="ECO:0000313" key="9">
    <source>
        <dbReference type="Proteomes" id="UP001186944"/>
    </source>
</evidence>
<gene>
    <name evidence="8" type="ORF">FSP39_017585</name>
</gene>
<accession>A0AA88XSY0</accession>